<evidence type="ECO:0000313" key="6">
    <source>
        <dbReference type="Proteomes" id="UP000016924"/>
    </source>
</evidence>
<dbReference type="HOGENOM" id="CLU_000445_82_4_1"/>
<gene>
    <name evidence="5" type="ORF">W97_06742</name>
</gene>
<dbReference type="InterPro" id="IPR050956">
    <property type="entry name" value="2C_system_His_kinase"/>
</dbReference>
<dbReference type="Gene3D" id="3.30.450.20">
    <property type="entry name" value="PAS domain"/>
    <property type="match status" value="3"/>
</dbReference>
<dbReference type="SUPFAM" id="SSF55874">
    <property type="entry name" value="ATPase domain of HSP90 chaperone/DNA topoisomerase II/histidine kinase"/>
    <property type="match status" value="1"/>
</dbReference>
<evidence type="ECO:0000259" key="4">
    <source>
        <dbReference type="PROSITE" id="PS50110"/>
    </source>
</evidence>
<reference evidence="6" key="1">
    <citation type="submission" date="2012-06" db="EMBL/GenBank/DDBJ databases">
        <title>The genome sequence of Coniosporium apollinis CBS 100218.</title>
        <authorList>
            <consortium name="The Broad Institute Genome Sequencing Platform"/>
            <person name="Cuomo C."/>
            <person name="Gorbushina A."/>
            <person name="Noack S."/>
            <person name="Walker B."/>
            <person name="Young S.K."/>
            <person name="Zeng Q."/>
            <person name="Gargeya S."/>
            <person name="Fitzgerald M."/>
            <person name="Haas B."/>
            <person name="Abouelleil A."/>
            <person name="Alvarado L."/>
            <person name="Arachchi H.M."/>
            <person name="Berlin A.M."/>
            <person name="Chapman S.B."/>
            <person name="Goldberg J."/>
            <person name="Griggs A."/>
            <person name="Gujja S."/>
            <person name="Hansen M."/>
            <person name="Howarth C."/>
            <person name="Imamovic A."/>
            <person name="Larimer J."/>
            <person name="McCowan C."/>
            <person name="Montmayeur A."/>
            <person name="Murphy C."/>
            <person name="Neiman D."/>
            <person name="Pearson M."/>
            <person name="Priest M."/>
            <person name="Roberts A."/>
            <person name="Saif S."/>
            <person name="Shea T."/>
            <person name="Sisk P."/>
            <person name="Sykes S."/>
            <person name="Wortman J."/>
            <person name="Nusbaum C."/>
            <person name="Birren B."/>
        </authorList>
    </citation>
    <scope>NUCLEOTIDE SEQUENCE [LARGE SCALE GENOMIC DNA]</scope>
    <source>
        <strain evidence="6">CBS 100218</strain>
    </source>
</reference>
<dbReference type="eggNOG" id="KOG0519">
    <property type="taxonomic scope" value="Eukaryota"/>
</dbReference>
<protein>
    <recommendedName>
        <fullName evidence="7">Histidine kinase</fullName>
    </recommendedName>
</protein>
<dbReference type="SMART" id="SM00448">
    <property type="entry name" value="REC"/>
    <property type="match status" value="1"/>
</dbReference>
<dbReference type="GeneID" id="19904053"/>
<dbReference type="CDD" id="cd00130">
    <property type="entry name" value="PAS"/>
    <property type="match status" value="1"/>
</dbReference>
<dbReference type="InterPro" id="IPR036890">
    <property type="entry name" value="HATPase_C_sf"/>
</dbReference>
<evidence type="ECO:0000259" key="3">
    <source>
        <dbReference type="PROSITE" id="PS50109"/>
    </source>
</evidence>
<dbReference type="SUPFAM" id="SSF47384">
    <property type="entry name" value="Homodimeric domain of signal transducing histidine kinase"/>
    <property type="match status" value="1"/>
</dbReference>
<dbReference type="Pfam" id="PF00072">
    <property type="entry name" value="Response_reg"/>
    <property type="match status" value="1"/>
</dbReference>
<dbReference type="PANTHER" id="PTHR43719">
    <property type="entry name" value="TWO-COMPONENT HISTIDINE KINASE"/>
    <property type="match status" value="1"/>
</dbReference>
<keyword evidence="6" id="KW-1185">Reference proteome</keyword>
<dbReference type="PRINTS" id="PR00344">
    <property type="entry name" value="BCTRLSENSOR"/>
</dbReference>
<dbReference type="InterPro" id="IPR011006">
    <property type="entry name" value="CheY-like_superfamily"/>
</dbReference>
<dbReference type="PROSITE" id="PS50110">
    <property type="entry name" value="RESPONSE_REGULATORY"/>
    <property type="match status" value="1"/>
</dbReference>
<dbReference type="STRING" id="1168221.R7Z074"/>
<dbReference type="GO" id="GO:0000155">
    <property type="term" value="F:phosphorelay sensor kinase activity"/>
    <property type="evidence" value="ECO:0007669"/>
    <property type="project" value="InterPro"/>
</dbReference>
<dbReference type="InterPro" id="IPR035965">
    <property type="entry name" value="PAS-like_dom_sf"/>
</dbReference>
<sequence>MDNVSSCRRLLDWTRDPPPRNLTPFQTFTRNVDWEKSPLGPMATWPSQLRQMVLLIMADPSPAVVYWGDEMTIVYNEAYTPLIGQKHPGLQGQDPKIGFAEIWPMFDKIIRDGQETGETHIGERQMLLLHRYGFLEETYYSWKFVPMIGDEGYVVASYATVVEVTKEMIGNRRMASLQHMSLQLEAAKDMKGFWAHLQKGLESNDKDLPLVMLYSVEKDTSGEASPPRSERVECVLEGCMGISEGHASAPSRIDLACEDPPGFATALKRSLIMTGPLLLGNEDASLPSGIFEGVEWRGFGVPSEEIIINPIRTSSGRLVGFMVMGLNPRRKFDSDYQTFIDLITKQITTPYVSAILLAEEIRQGEDKAKSAALQRAELSSQLRQRTKEYEQSEHRFARFADLANVCVATTDSEARLTYANSAWYGINQMQPDKTKVLSILDLDTIVTDDKLLVSEEWSRVLAGKPSDTFQLRFKKPFKAYSERHGYMNLPYTTGLCAAYPELDDQGKLISTTALIMDISELKWNEDQVRLRSRELEQSELKYKNFADHAPIGVGLINAGGFVEYMNEAWFAITDQPRDYHNARPWLNTVHPDDFDKTKAFFDDLVACKGPLTVEARLKRSRSINSQDVELDQAWILASGYAEVNSDGTLKNVVCWITDISAQKAAAKVLQIKMDEALERKRQQENFIDTISHEIRNPLSAVLHCAEAIESSLNEAISAMAIPASKSTQNFQQSKLSDTLKNAADDAKTIAYCVQHQKGIVDDVLTLSKLDSKLLTISPTVVQPCKIVREALKLFEGELKAADMELQVEDDQPLHDLNVDWVLLDPSRLVQVLINLVTNAIKFTRNRARRQISVKISASSERPTRTSTSVEYFPERVTEARRRDSTISKNDERRGDDIYLSLAVTDTGKGLSTKEKTRLFQRFAQGSTKTHAEYGGSGLGLFISRQITEMMGGEIGVASEEGKGSTFFFFIKTQHAAKPKDGADGETSVLLPSTAKPVLVAVDAELAAPLPLREAEFKANPPAAESLEPSNILIVEDNLVNQKVLSKQLSTRGYKVSVANNGAEALASLYKTASYKHGGTEPTFDMILMDVEMPHMDGLTCVRRIRSLEARGLLDGRRAVVAVTANVRDEHVSAAMDAGMDAVTTKPYRMDDLLQQMKKAYNDTS</sequence>
<dbReference type="SUPFAM" id="SSF55785">
    <property type="entry name" value="PYP-like sensor domain (PAS domain)"/>
    <property type="match status" value="2"/>
</dbReference>
<dbReference type="Pfam" id="PF00512">
    <property type="entry name" value="HisKA"/>
    <property type="match status" value="1"/>
</dbReference>
<dbReference type="InterPro" id="IPR004358">
    <property type="entry name" value="Sig_transdc_His_kin-like_C"/>
</dbReference>
<dbReference type="OrthoDB" id="60033at2759"/>
<accession>R7Z074</accession>
<dbReference type="SUPFAM" id="SSF52172">
    <property type="entry name" value="CheY-like"/>
    <property type="match status" value="1"/>
</dbReference>
<dbReference type="Pfam" id="PF02518">
    <property type="entry name" value="HATPase_c"/>
    <property type="match status" value="1"/>
</dbReference>
<evidence type="ECO:0008006" key="7">
    <source>
        <dbReference type="Google" id="ProtNLM"/>
    </source>
</evidence>
<dbReference type="CDD" id="cd00082">
    <property type="entry name" value="HisKA"/>
    <property type="match status" value="1"/>
</dbReference>
<dbReference type="InterPro" id="IPR036097">
    <property type="entry name" value="HisK_dim/P_sf"/>
</dbReference>
<dbReference type="AlphaFoldDB" id="R7Z074"/>
<dbReference type="OMA" id="MEEVYWT"/>
<dbReference type="CDD" id="cd17546">
    <property type="entry name" value="REC_hyHK_CKI1_RcsC-like"/>
    <property type="match status" value="1"/>
</dbReference>
<dbReference type="InterPro" id="IPR000014">
    <property type="entry name" value="PAS"/>
</dbReference>
<evidence type="ECO:0000256" key="2">
    <source>
        <dbReference type="PROSITE-ProRule" id="PRU00169"/>
    </source>
</evidence>
<dbReference type="RefSeq" id="XP_007782805.1">
    <property type="nucleotide sequence ID" value="XM_007784615.1"/>
</dbReference>
<dbReference type="EMBL" id="JH767587">
    <property type="protein sequence ID" value="EON67488.1"/>
    <property type="molecule type" value="Genomic_DNA"/>
</dbReference>
<dbReference type="InterPro" id="IPR003661">
    <property type="entry name" value="HisK_dim/P_dom"/>
</dbReference>
<dbReference type="Gene3D" id="1.10.287.130">
    <property type="match status" value="1"/>
</dbReference>
<feature type="domain" description="Histidine kinase" evidence="3">
    <location>
        <begin position="689"/>
        <end position="974"/>
    </location>
</feature>
<dbReference type="PROSITE" id="PS50109">
    <property type="entry name" value="HIS_KIN"/>
    <property type="match status" value="1"/>
</dbReference>
<dbReference type="SMART" id="SM00387">
    <property type="entry name" value="HATPase_c"/>
    <property type="match status" value="1"/>
</dbReference>
<evidence type="ECO:0000313" key="5">
    <source>
        <dbReference type="EMBL" id="EON67488.1"/>
    </source>
</evidence>
<dbReference type="SMART" id="SM00388">
    <property type="entry name" value="HisKA"/>
    <property type="match status" value="1"/>
</dbReference>
<feature type="modified residue" description="4-aspartylphosphate" evidence="2">
    <location>
        <position position="1089"/>
    </location>
</feature>
<dbReference type="Proteomes" id="UP000016924">
    <property type="component" value="Unassembled WGS sequence"/>
</dbReference>
<dbReference type="InterPro" id="IPR001789">
    <property type="entry name" value="Sig_transdc_resp-reg_receiver"/>
</dbReference>
<dbReference type="PANTHER" id="PTHR43719:SF30">
    <property type="entry name" value="TWO-COMPONENT SYSTEM RESPONSE REGULATOR"/>
    <property type="match status" value="1"/>
</dbReference>
<dbReference type="Gene3D" id="3.40.50.2300">
    <property type="match status" value="1"/>
</dbReference>
<dbReference type="Gene3D" id="3.30.565.10">
    <property type="entry name" value="Histidine kinase-like ATPase, C-terminal domain"/>
    <property type="match status" value="1"/>
</dbReference>
<evidence type="ECO:0000256" key="1">
    <source>
        <dbReference type="ARBA" id="ARBA00022553"/>
    </source>
</evidence>
<dbReference type="InterPro" id="IPR005467">
    <property type="entry name" value="His_kinase_dom"/>
</dbReference>
<organism evidence="5 6">
    <name type="scientific">Coniosporium apollinis (strain CBS 100218)</name>
    <name type="common">Rock-inhabiting black yeast</name>
    <dbReference type="NCBI Taxonomy" id="1168221"/>
    <lineage>
        <taxon>Eukaryota</taxon>
        <taxon>Fungi</taxon>
        <taxon>Dikarya</taxon>
        <taxon>Ascomycota</taxon>
        <taxon>Pezizomycotina</taxon>
        <taxon>Dothideomycetes</taxon>
        <taxon>Dothideomycetes incertae sedis</taxon>
        <taxon>Coniosporium</taxon>
    </lineage>
</organism>
<keyword evidence="1 2" id="KW-0597">Phosphoprotein</keyword>
<feature type="domain" description="Response regulatory" evidence="4">
    <location>
        <begin position="1030"/>
        <end position="1160"/>
    </location>
</feature>
<proteinExistence type="predicted"/>
<name>R7Z074_CONA1</name>
<dbReference type="InterPro" id="IPR003594">
    <property type="entry name" value="HATPase_dom"/>
</dbReference>